<accession>A0ABP6ZCU1</accession>
<comment type="caution">
    <text evidence="1">The sequence shown here is derived from an EMBL/GenBank/DDBJ whole genome shotgun (WGS) entry which is preliminary data.</text>
</comment>
<evidence type="ECO:0000313" key="2">
    <source>
        <dbReference type="Proteomes" id="UP001501222"/>
    </source>
</evidence>
<dbReference type="InterPro" id="IPR027417">
    <property type="entry name" value="P-loop_NTPase"/>
</dbReference>
<keyword evidence="2" id="KW-1185">Reference proteome</keyword>
<protein>
    <recommendedName>
        <fullName evidence="3">ATP-binding protein</fullName>
    </recommendedName>
</protein>
<name>A0ABP6ZCU1_9ACTN</name>
<evidence type="ECO:0008006" key="3">
    <source>
        <dbReference type="Google" id="ProtNLM"/>
    </source>
</evidence>
<gene>
    <name evidence="1" type="ORF">GCM10022235_85460</name>
</gene>
<organism evidence="1 2">
    <name type="scientific">Kribbella ginsengisoli</name>
    <dbReference type="NCBI Taxonomy" id="363865"/>
    <lineage>
        <taxon>Bacteria</taxon>
        <taxon>Bacillati</taxon>
        <taxon>Actinomycetota</taxon>
        <taxon>Actinomycetes</taxon>
        <taxon>Propionibacteriales</taxon>
        <taxon>Kribbellaceae</taxon>
        <taxon>Kribbella</taxon>
    </lineage>
</organism>
<dbReference type="SUPFAM" id="SSF52540">
    <property type="entry name" value="P-loop containing nucleoside triphosphate hydrolases"/>
    <property type="match status" value="1"/>
</dbReference>
<evidence type="ECO:0000313" key="1">
    <source>
        <dbReference type="EMBL" id="GAA3600427.1"/>
    </source>
</evidence>
<dbReference type="Proteomes" id="UP001501222">
    <property type="component" value="Unassembled WGS sequence"/>
</dbReference>
<sequence length="607" mass="66799">MFRSVLQGEQKARVLYIHGPGGCGKTALLNAMRALARQLGRATYSLDIKGHEVAPSPPGLSVTFVDDADRYPDPDALRDDWLKKLPASAVVVLAGRREPDIGWHRSGWEHVMVEIRLAGLSAQDSHRLLTQLGVPASVARYIRRKAAGSPLALVMAARAFLSGGTSASESDIARRVMAVVGNGELDPRFHQILHISAIARLTTPNLLASVLDIDPAPAFTWLAERSFVERVGPGLAPYALVRPALRSLYTADGREQDRQVLRQLCDYYYHRATAGDSLAAADLAYLIDSPVIRWGFRLEAASRYRATGARRGDRDLIDARMSHHDLADWWNLSRLYFEDPGTTVIVARDNNSAPVGYAIGFVPARLDGNILTGDPIGAACVAHAHDMVAATETLVWRDTTVLPRESSGRRPTDLYGHLNMALALRAPMPNLRHAIILAFGRESRVHAICREAGGRLVPKLHWLVNGREVSCYHIDWGPGGFHSAERDLVYRELQIVAPNRQTTADDVREALDGFLSDHALADSPLAVGTNDTDRTASARAVLRSAAEFALAGSPHAAQLRFIVDRRFFTTREPHARLARALMVSRATYFRRLEEAIDRIATYVVSQQ</sequence>
<reference evidence="2" key="1">
    <citation type="journal article" date="2019" name="Int. J. Syst. Evol. Microbiol.">
        <title>The Global Catalogue of Microorganisms (GCM) 10K type strain sequencing project: providing services to taxonomists for standard genome sequencing and annotation.</title>
        <authorList>
            <consortium name="The Broad Institute Genomics Platform"/>
            <consortium name="The Broad Institute Genome Sequencing Center for Infectious Disease"/>
            <person name="Wu L."/>
            <person name="Ma J."/>
        </authorList>
    </citation>
    <scope>NUCLEOTIDE SEQUENCE [LARGE SCALE GENOMIC DNA]</scope>
    <source>
        <strain evidence="2">JCM 16928</strain>
    </source>
</reference>
<dbReference type="Gene3D" id="3.40.50.300">
    <property type="entry name" value="P-loop containing nucleotide triphosphate hydrolases"/>
    <property type="match status" value="1"/>
</dbReference>
<proteinExistence type="predicted"/>
<dbReference type="EMBL" id="BAABAA010000029">
    <property type="protein sequence ID" value="GAA3600427.1"/>
    <property type="molecule type" value="Genomic_DNA"/>
</dbReference>